<accession>A0A098VUM3</accession>
<evidence type="ECO:0000313" key="1">
    <source>
        <dbReference type="EMBL" id="KGG52655.1"/>
    </source>
</evidence>
<dbReference type="Proteomes" id="UP000029725">
    <property type="component" value="Unassembled WGS sequence"/>
</dbReference>
<organism evidence="1 2">
    <name type="scientific">Mitosporidium daphniae</name>
    <dbReference type="NCBI Taxonomy" id="1485682"/>
    <lineage>
        <taxon>Eukaryota</taxon>
        <taxon>Fungi</taxon>
        <taxon>Fungi incertae sedis</taxon>
        <taxon>Microsporidia</taxon>
        <taxon>Mitosporidium</taxon>
    </lineage>
</organism>
<reference evidence="1 2" key="1">
    <citation type="submission" date="2014-04" db="EMBL/GenBank/DDBJ databases">
        <title>A new species of microsporidia sheds light on the evolution of extreme parasitism.</title>
        <authorList>
            <person name="Haag K.L."/>
            <person name="James T.Y."/>
            <person name="Larsson R."/>
            <person name="Schaer T.M."/>
            <person name="Refardt D."/>
            <person name="Pombert J.-F."/>
            <person name="Ebert D."/>
        </authorList>
    </citation>
    <scope>NUCLEOTIDE SEQUENCE [LARGE SCALE GENOMIC DNA]</scope>
    <source>
        <strain evidence="1 2">UGP3</strain>
        <tissue evidence="1">Spores</tissue>
    </source>
</reference>
<dbReference type="EMBL" id="JMKJ01000054">
    <property type="protein sequence ID" value="KGG52655.1"/>
    <property type="molecule type" value="Genomic_DNA"/>
</dbReference>
<dbReference type="Gene3D" id="1.25.40.10">
    <property type="entry name" value="Tetratricopeptide repeat domain"/>
    <property type="match status" value="1"/>
</dbReference>
<dbReference type="VEuPathDB" id="MicrosporidiaDB:DI09_149p30"/>
<evidence type="ECO:0000313" key="2">
    <source>
        <dbReference type="Proteomes" id="UP000029725"/>
    </source>
</evidence>
<proteinExistence type="predicted"/>
<dbReference type="HOGENOM" id="CLU_748194_0_0_1"/>
<comment type="caution">
    <text evidence="1">The sequence shown here is derived from an EMBL/GenBank/DDBJ whole genome shotgun (WGS) entry which is preliminary data.</text>
</comment>
<protein>
    <submittedName>
        <fullName evidence="1">Uncharacterized protein</fullName>
    </submittedName>
</protein>
<dbReference type="AlphaFoldDB" id="A0A098VUM3"/>
<gene>
    <name evidence="1" type="ORF">DI09_149p30</name>
</gene>
<dbReference type="RefSeq" id="XP_013239091.1">
    <property type="nucleotide sequence ID" value="XM_013383637.1"/>
</dbReference>
<dbReference type="SUPFAM" id="SSF48452">
    <property type="entry name" value="TPR-like"/>
    <property type="match status" value="1"/>
</dbReference>
<keyword evidence="2" id="KW-1185">Reference proteome</keyword>
<sequence>MRRRVPILFVGACVALSTASVSYYNFSKKNVHVWKDPVDEIGAHALKSFYESNFREAKRLFAKIYAQLHTNSEAISADSRWSHPMAKWNLLRTLMQIERELNPSNLQIAQYLILSSSAFVAENSNSEQFSTLLADSCMVAADILHRKQKIQEARSYLDLGLSFLTPVLNSLVSSTTAESPKDILKRHVELCNSISSLLETSGENYLLDGNWLNGYDHFRQSYALLAQMDPNSAAGDDDKSIFEKLQLDPASRRSILFYNMATCLVGLSRFSEAKAYCETVRSLLANNHERSAMDTLKRLIFPMNLIEKTKDENISLLNRYKDMNMLLLGHINMAMESSETAIDLFSEVLRNTSEADLRREAHSYMRKLKK</sequence>
<dbReference type="InterPro" id="IPR011990">
    <property type="entry name" value="TPR-like_helical_dom_sf"/>
</dbReference>
<name>A0A098VUM3_9MICR</name>
<dbReference type="GeneID" id="25258458"/>